<dbReference type="Proteomes" id="UP000193648">
    <property type="component" value="Unassembled WGS sequence"/>
</dbReference>
<dbReference type="InterPro" id="IPR007146">
    <property type="entry name" value="Sas10/Utp3/C1D"/>
</dbReference>
<feature type="region of interest" description="Disordered" evidence="1">
    <location>
        <begin position="303"/>
        <end position="387"/>
    </location>
</feature>
<dbReference type="STRING" id="64571.A0A1Y2GVZ9"/>
<keyword evidence="3" id="KW-1185">Reference proteome</keyword>
<dbReference type="AlphaFoldDB" id="A0A1Y2GVZ9"/>
<dbReference type="FunCoup" id="A0A1Y2GVZ9">
    <property type="interactions" value="935"/>
</dbReference>
<organism evidence="2 3">
    <name type="scientific">Lobosporangium transversale</name>
    <dbReference type="NCBI Taxonomy" id="64571"/>
    <lineage>
        <taxon>Eukaryota</taxon>
        <taxon>Fungi</taxon>
        <taxon>Fungi incertae sedis</taxon>
        <taxon>Mucoromycota</taxon>
        <taxon>Mortierellomycotina</taxon>
        <taxon>Mortierellomycetes</taxon>
        <taxon>Mortierellales</taxon>
        <taxon>Mortierellaceae</taxon>
        <taxon>Lobosporangium</taxon>
    </lineage>
</organism>
<sequence length="387" mass="44054">MSPSATSKAADAVAEALRADQATFTKNLKELSTMLKDIETKLKPTIAKLESKEIDTSKGLSFLEVKYHILLEYITNLAFVMYRKLEGQSIKDHPAVMALIEQRIILEKMKPVEQKLKYQIDKLVRAAVVGQQQQQDNDTPVSAGVADPLSFKPNPKNLLADSTGNDEGDVDEEEQDEKSSSTTGVYKAPKMVPVHFEEDSSAVAKRLKYQARLQARAVKSRVMKDLVSEFDDRPEEMSLSNEGVHFGMGLDEKQRERERYEEENFTRTMLSKKELNRLKKGALPRFENEFENLNDFAQIAPLQDDLETDDQRRRNIMARRNERKQAAMARNSDDEDEQDGGSRSRKRSYADEGLFDGLISDPSKKRKGRTAFDKSKRNLNRKGKGRK</sequence>
<feature type="compositionally biased region" description="Basic and acidic residues" evidence="1">
    <location>
        <begin position="309"/>
        <end position="325"/>
    </location>
</feature>
<evidence type="ECO:0000256" key="1">
    <source>
        <dbReference type="SAM" id="MobiDB-lite"/>
    </source>
</evidence>
<gene>
    <name evidence="2" type="ORF">BCR41DRAFT_333168</name>
</gene>
<dbReference type="Pfam" id="PF04000">
    <property type="entry name" value="Sas10_Utp3"/>
    <property type="match status" value="1"/>
</dbReference>
<dbReference type="GeneID" id="33563721"/>
<dbReference type="PANTHER" id="PTHR13237:SF9">
    <property type="entry name" value="NEUROGUIDIN"/>
    <property type="match status" value="1"/>
</dbReference>
<evidence type="ECO:0000313" key="2">
    <source>
        <dbReference type="EMBL" id="ORZ26439.1"/>
    </source>
</evidence>
<feature type="region of interest" description="Disordered" evidence="1">
    <location>
        <begin position="131"/>
        <end position="184"/>
    </location>
</feature>
<accession>A0A1Y2GVZ9</accession>
<proteinExistence type="predicted"/>
<dbReference type="OrthoDB" id="203440at2759"/>
<dbReference type="GO" id="GO:0000462">
    <property type="term" value="P:maturation of SSU-rRNA from tricistronic rRNA transcript (SSU-rRNA, 5.8S rRNA, LSU-rRNA)"/>
    <property type="evidence" value="ECO:0007669"/>
    <property type="project" value="TreeGrafter"/>
</dbReference>
<dbReference type="EMBL" id="MCFF01000007">
    <property type="protein sequence ID" value="ORZ26439.1"/>
    <property type="molecule type" value="Genomic_DNA"/>
</dbReference>
<dbReference type="RefSeq" id="XP_021884204.1">
    <property type="nucleotide sequence ID" value="XM_022021877.1"/>
</dbReference>
<name>A0A1Y2GVZ9_9FUNG</name>
<reference evidence="2 3" key="1">
    <citation type="submission" date="2016-07" db="EMBL/GenBank/DDBJ databases">
        <title>Pervasive Adenine N6-methylation of Active Genes in Fungi.</title>
        <authorList>
            <consortium name="DOE Joint Genome Institute"/>
            <person name="Mondo S.J."/>
            <person name="Dannebaum R.O."/>
            <person name="Kuo R.C."/>
            <person name="Labutti K."/>
            <person name="Haridas S."/>
            <person name="Kuo A."/>
            <person name="Salamov A."/>
            <person name="Ahrendt S.R."/>
            <person name="Lipzen A."/>
            <person name="Sullivan W."/>
            <person name="Andreopoulos W.B."/>
            <person name="Clum A."/>
            <person name="Lindquist E."/>
            <person name="Daum C."/>
            <person name="Ramamoorthy G.K."/>
            <person name="Gryganskyi A."/>
            <person name="Culley D."/>
            <person name="Magnuson J.K."/>
            <person name="James T.Y."/>
            <person name="O'Malley M.A."/>
            <person name="Stajich J.E."/>
            <person name="Spatafora J.W."/>
            <person name="Visel A."/>
            <person name="Grigoriev I.V."/>
        </authorList>
    </citation>
    <scope>NUCLEOTIDE SEQUENCE [LARGE SCALE GENOMIC DNA]</scope>
    <source>
        <strain evidence="2 3">NRRL 3116</strain>
    </source>
</reference>
<evidence type="ECO:0000313" key="3">
    <source>
        <dbReference type="Proteomes" id="UP000193648"/>
    </source>
</evidence>
<feature type="compositionally biased region" description="Basic residues" evidence="1">
    <location>
        <begin position="377"/>
        <end position="387"/>
    </location>
</feature>
<dbReference type="PANTHER" id="PTHR13237">
    <property type="entry name" value="SOMETHING ABOUT SILENCING PROTEIN 10-RELATED"/>
    <property type="match status" value="1"/>
</dbReference>
<dbReference type="InParanoid" id="A0A1Y2GVZ9"/>
<comment type="caution">
    <text evidence="2">The sequence shown here is derived from an EMBL/GenBank/DDBJ whole genome shotgun (WGS) entry which is preliminary data.</text>
</comment>
<feature type="compositionally biased region" description="Acidic residues" evidence="1">
    <location>
        <begin position="164"/>
        <end position="176"/>
    </location>
</feature>
<dbReference type="GO" id="GO:0032040">
    <property type="term" value="C:small-subunit processome"/>
    <property type="evidence" value="ECO:0007669"/>
    <property type="project" value="TreeGrafter"/>
</dbReference>
<protein>
    <submittedName>
        <fullName evidence="2">Sas10/Utp3/C1D family-domain-containing protein</fullName>
    </submittedName>
</protein>